<organism evidence="1 2">
    <name type="scientific">Actinoallomurus vinaceus</name>
    <dbReference type="NCBI Taxonomy" id="1080074"/>
    <lineage>
        <taxon>Bacteria</taxon>
        <taxon>Bacillati</taxon>
        <taxon>Actinomycetota</taxon>
        <taxon>Actinomycetes</taxon>
        <taxon>Streptosporangiales</taxon>
        <taxon>Thermomonosporaceae</taxon>
        <taxon>Actinoallomurus</taxon>
    </lineage>
</organism>
<name>A0ABP8U310_9ACTN</name>
<reference evidence="2" key="1">
    <citation type="journal article" date="2019" name="Int. J. Syst. Evol. Microbiol.">
        <title>The Global Catalogue of Microorganisms (GCM) 10K type strain sequencing project: providing services to taxonomists for standard genome sequencing and annotation.</title>
        <authorList>
            <consortium name="The Broad Institute Genomics Platform"/>
            <consortium name="The Broad Institute Genome Sequencing Center for Infectious Disease"/>
            <person name="Wu L."/>
            <person name="Ma J."/>
        </authorList>
    </citation>
    <scope>NUCLEOTIDE SEQUENCE [LARGE SCALE GENOMIC DNA]</scope>
    <source>
        <strain evidence="2">JCM 17939</strain>
    </source>
</reference>
<comment type="caution">
    <text evidence="1">The sequence shown here is derived from an EMBL/GenBank/DDBJ whole genome shotgun (WGS) entry which is preliminary data.</text>
</comment>
<protein>
    <submittedName>
        <fullName evidence="1">Uncharacterized protein</fullName>
    </submittedName>
</protein>
<sequence length="96" mass="10279">MAWGPTTALVSSSRLPTGVAAAIRAGVQYALISAALWSKWLTACTVPPPPTAAMAGGTVMENTDAVSSAPWRSRLILTDPNFHDRKQYDDALFHDH</sequence>
<gene>
    <name evidence="1" type="ORF">GCM10023196_007090</name>
</gene>
<proteinExistence type="predicted"/>
<keyword evidence="2" id="KW-1185">Reference proteome</keyword>
<dbReference type="EMBL" id="BAABHK010000001">
    <property type="protein sequence ID" value="GAA4620982.1"/>
    <property type="molecule type" value="Genomic_DNA"/>
</dbReference>
<evidence type="ECO:0000313" key="1">
    <source>
        <dbReference type="EMBL" id="GAA4620982.1"/>
    </source>
</evidence>
<dbReference type="Proteomes" id="UP001501442">
    <property type="component" value="Unassembled WGS sequence"/>
</dbReference>
<evidence type="ECO:0000313" key="2">
    <source>
        <dbReference type="Proteomes" id="UP001501442"/>
    </source>
</evidence>
<accession>A0ABP8U310</accession>